<evidence type="ECO:0000313" key="3">
    <source>
        <dbReference type="Proteomes" id="UP000077381"/>
    </source>
</evidence>
<dbReference type="OrthoDB" id="8635520at2"/>
<dbReference type="Pfam" id="PF01047">
    <property type="entry name" value="MarR"/>
    <property type="match status" value="1"/>
</dbReference>
<comment type="caution">
    <text evidence="2">The sequence shown here is derived from an EMBL/GenBank/DDBJ whole genome shotgun (WGS) entry which is preliminary data.</text>
</comment>
<name>A0A177HPM1_9ACTN</name>
<dbReference type="GO" id="GO:0006950">
    <property type="term" value="P:response to stress"/>
    <property type="evidence" value="ECO:0007669"/>
    <property type="project" value="TreeGrafter"/>
</dbReference>
<dbReference type="Proteomes" id="UP000077381">
    <property type="component" value="Unassembled WGS sequence"/>
</dbReference>
<evidence type="ECO:0000259" key="1">
    <source>
        <dbReference type="PROSITE" id="PS50995"/>
    </source>
</evidence>
<accession>A0A177HPM1</accession>
<organism evidence="2 3">
    <name type="scientific">Streptomyces jeddahensis</name>
    <dbReference type="NCBI Taxonomy" id="1716141"/>
    <lineage>
        <taxon>Bacteria</taxon>
        <taxon>Bacillati</taxon>
        <taxon>Actinomycetota</taxon>
        <taxon>Actinomycetes</taxon>
        <taxon>Kitasatosporales</taxon>
        <taxon>Streptomycetaceae</taxon>
        <taxon>Streptomyces</taxon>
    </lineage>
</organism>
<dbReference type="Gene3D" id="1.10.10.10">
    <property type="entry name" value="Winged helix-like DNA-binding domain superfamily/Winged helix DNA-binding domain"/>
    <property type="match status" value="1"/>
</dbReference>
<dbReference type="SMART" id="SM00347">
    <property type="entry name" value="HTH_MARR"/>
    <property type="match status" value="1"/>
</dbReference>
<sequence>MADNPRWLSAEESRAWRAYLRTRRLLGARLNQQLLRDWGLSEPEYEILVVLSEHPERRMSSLELRCRLLWEKSRLSHQLRRMELRCLISREPNPDDARSAMVSLTAEGLRAIEQAAPSHVANVREHFIDLLSPEELAILTEISERVLDHLAADGELNLPEGD</sequence>
<reference evidence="2 3" key="1">
    <citation type="submission" date="2015-12" db="EMBL/GenBank/DDBJ databases">
        <title>Genome sequence of Streptomyces sp. G25.</title>
        <authorList>
            <person name="Poehlein A."/>
            <person name="Roettig A."/>
            <person name="Hiessl S."/>
            <person name="Hauschild P."/>
            <person name="Schauer J."/>
            <person name="Madkour M.H."/>
            <person name="Al-Ansari A.M."/>
            <person name="Almakishah N.H."/>
            <person name="Steinbuechel A."/>
            <person name="Daniel R."/>
        </authorList>
    </citation>
    <scope>NUCLEOTIDE SEQUENCE [LARGE SCALE GENOMIC DNA]</scope>
    <source>
        <strain evidence="3">G25(2015)</strain>
    </source>
</reference>
<dbReference type="RefSeq" id="WP_067278702.1">
    <property type="nucleotide sequence ID" value="NZ_LOHS01000084.1"/>
</dbReference>
<evidence type="ECO:0000313" key="2">
    <source>
        <dbReference type="EMBL" id="OAH12962.1"/>
    </source>
</evidence>
<protein>
    <submittedName>
        <fullName evidence="2">Multidrug resistance operon repressor</fullName>
    </submittedName>
</protein>
<dbReference type="EMBL" id="LOHS01000084">
    <property type="protein sequence ID" value="OAH12962.1"/>
    <property type="molecule type" value="Genomic_DNA"/>
</dbReference>
<dbReference type="InterPro" id="IPR036390">
    <property type="entry name" value="WH_DNA-bd_sf"/>
</dbReference>
<dbReference type="InterPro" id="IPR036388">
    <property type="entry name" value="WH-like_DNA-bd_sf"/>
</dbReference>
<dbReference type="PATRIC" id="fig|1716141.3.peg.3786"/>
<gene>
    <name evidence="2" type="primary">mexR</name>
    <name evidence="2" type="ORF">STSP_36080</name>
</gene>
<proteinExistence type="predicted"/>
<dbReference type="InterPro" id="IPR039422">
    <property type="entry name" value="MarR/SlyA-like"/>
</dbReference>
<dbReference type="PANTHER" id="PTHR33164:SF99">
    <property type="entry name" value="MARR FAMILY REGULATORY PROTEIN"/>
    <property type="match status" value="1"/>
</dbReference>
<dbReference type="InterPro" id="IPR000835">
    <property type="entry name" value="HTH_MarR-typ"/>
</dbReference>
<dbReference type="STRING" id="1716141.STSP_36080"/>
<feature type="domain" description="HTH marR-type" evidence="1">
    <location>
        <begin position="12"/>
        <end position="148"/>
    </location>
</feature>
<dbReference type="AlphaFoldDB" id="A0A177HPM1"/>
<dbReference type="GO" id="GO:0003700">
    <property type="term" value="F:DNA-binding transcription factor activity"/>
    <property type="evidence" value="ECO:0007669"/>
    <property type="project" value="InterPro"/>
</dbReference>
<keyword evidence="3" id="KW-1185">Reference proteome</keyword>
<dbReference type="SUPFAM" id="SSF46785">
    <property type="entry name" value="Winged helix' DNA-binding domain"/>
    <property type="match status" value="1"/>
</dbReference>
<dbReference type="PANTHER" id="PTHR33164">
    <property type="entry name" value="TRANSCRIPTIONAL REGULATOR, MARR FAMILY"/>
    <property type="match status" value="1"/>
</dbReference>
<dbReference type="PROSITE" id="PS50995">
    <property type="entry name" value="HTH_MARR_2"/>
    <property type="match status" value="1"/>
</dbReference>